<dbReference type="OrthoDB" id="120976at2759"/>
<gene>
    <name evidence="1" type="ORF">C2G38_2225680</name>
</gene>
<dbReference type="EMBL" id="QKWP01002468">
    <property type="protein sequence ID" value="RIB03244.1"/>
    <property type="molecule type" value="Genomic_DNA"/>
</dbReference>
<dbReference type="AlphaFoldDB" id="A0A397TZ68"/>
<organism evidence="1 2">
    <name type="scientific">Gigaspora rosea</name>
    <dbReference type="NCBI Taxonomy" id="44941"/>
    <lineage>
        <taxon>Eukaryota</taxon>
        <taxon>Fungi</taxon>
        <taxon>Fungi incertae sedis</taxon>
        <taxon>Mucoromycota</taxon>
        <taxon>Glomeromycotina</taxon>
        <taxon>Glomeromycetes</taxon>
        <taxon>Diversisporales</taxon>
        <taxon>Gigasporaceae</taxon>
        <taxon>Gigaspora</taxon>
    </lineage>
</organism>
<accession>A0A397TZ68</accession>
<evidence type="ECO:0000313" key="1">
    <source>
        <dbReference type="EMBL" id="RIB03244.1"/>
    </source>
</evidence>
<evidence type="ECO:0000313" key="2">
    <source>
        <dbReference type="Proteomes" id="UP000266673"/>
    </source>
</evidence>
<comment type="caution">
    <text evidence="1">The sequence shown here is derived from an EMBL/GenBank/DDBJ whole genome shotgun (WGS) entry which is preliminary data.</text>
</comment>
<keyword evidence="2" id="KW-1185">Reference proteome</keyword>
<dbReference type="Proteomes" id="UP000266673">
    <property type="component" value="Unassembled WGS sequence"/>
</dbReference>
<name>A0A397TZ68_9GLOM</name>
<proteinExistence type="predicted"/>
<sequence>MFTEISFFLKLEIDKGVRILGQPFQRFCYIEAQSSCSCKNIGIWLALTKEFITYHSGDIPVTLISEIGNALADTLFQNITLISLTLCVNNFSSEEERKALADAFCKNFTLT</sequence>
<protein>
    <submittedName>
        <fullName evidence="1">Uncharacterized protein</fullName>
    </submittedName>
</protein>
<reference evidence="1 2" key="1">
    <citation type="submission" date="2018-06" db="EMBL/GenBank/DDBJ databases">
        <title>Comparative genomics reveals the genomic features of Rhizophagus irregularis, R. cerebriforme, R. diaphanum and Gigaspora rosea, and their symbiotic lifestyle signature.</title>
        <authorList>
            <person name="Morin E."/>
            <person name="San Clemente H."/>
            <person name="Chen E.C.H."/>
            <person name="De La Providencia I."/>
            <person name="Hainaut M."/>
            <person name="Kuo A."/>
            <person name="Kohler A."/>
            <person name="Murat C."/>
            <person name="Tang N."/>
            <person name="Roy S."/>
            <person name="Loubradou J."/>
            <person name="Henrissat B."/>
            <person name="Grigoriev I.V."/>
            <person name="Corradi N."/>
            <person name="Roux C."/>
            <person name="Martin F.M."/>
        </authorList>
    </citation>
    <scope>NUCLEOTIDE SEQUENCE [LARGE SCALE GENOMIC DNA]</scope>
    <source>
        <strain evidence="1 2">DAOM 194757</strain>
    </source>
</reference>